<feature type="compositionally biased region" description="Polar residues" evidence="4">
    <location>
        <begin position="985"/>
        <end position="998"/>
    </location>
</feature>
<feature type="compositionally biased region" description="Basic and acidic residues" evidence="4">
    <location>
        <begin position="515"/>
        <end position="525"/>
    </location>
</feature>
<feature type="compositionally biased region" description="Low complexity" evidence="4">
    <location>
        <begin position="999"/>
        <end position="1011"/>
    </location>
</feature>
<feature type="compositionally biased region" description="Basic residues" evidence="4">
    <location>
        <begin position="681"/>
        <end position="691"/>
    </location>
</feature>
<dbReference type="SUPFAM" id="SSF46785">
    <property type="entry name" value="Winged helix' DNA-binding domain"/>
    <property type="match status" value="1"/>
</dbReference>
<dbReference type="PANTHER" id="PTHR21712">
    <property type="entry name" value="PRE-RRNA-PROCESSING PROTEIN FHL1"/>
    <property type="match status" value="1"/>
</dbReference>
<feature type="compositionally biased region" description="Polar residues" evidence="4">
    <location>
        <begin position="300"/>
        <end position="309"/>
    </location>
</feature>
<organism evidence="7 8">
    <name type="scientific">Blumeria hordei</name>
    <name type="common">Barley powdery mildew</name>
    <name type="synonym">Blumeria graminis f. sp. hordei</name>
    <dbReference type="NCBI Taxonomy" id="2867405"/>
    <lineage>
        <taxon>Eukaryota</taxon>
        <taxon>Fungi</taxon>
        <taxon>Dikarya</taxon>
        <taxon>Ascomycota</taxon>
        <taxon>Pezizomycotina</taxon>
        <taxon>Leotiomycetes</taxon>
        <taxon>Erysiphales</taxon>
        <taxon>Erysiphaceae</taxon>
        <taxon>Blumeria</taxon>
    </lineage>
</organism>
<dbReference type="SMART" id="SM00339">
    <property type="entry name" value="FH"/>
    <property type="match status" value="1"/>
</dbReference>
<evidence type="ECO:0000259" key="5">
    <source>
        <dbReference type="PROSITE" id="PS50006"/>
    </source>
</evidence>
<dbReference type="InterPro" id="IPR000253">
    <property type="entry name" value="FHA_dom"/>
</dbReference>
<dbReference type="PROSITE" id="PS50006">
    <property type="entry name" value="FHA_DOMAIN"/>
    <property type="match status" value="1"/>
</dbReference>
<dbReference type="Gene3D" id="1.10.10.10">
    <property type="entry name" value="Winged helix-like DNA-binding domain superfamily/Winged helix DNA-binding domain"/>
    <property type="match status" value="1"/>
</dbReference>
<accession>A0A383V058</accession>
<evidence type="ECO:0000313" key="7">
    <source>
        <dbReference type="EMBL" id="SZF05984.1"/>
    </source>
</evidence>
<feature type="compositionally biased region" description="Low complexity" evidence="4">
    <location>
        <begin position="287"/>
        <end position="299"/>
    </location>
</feature>
<dbReference type="GO" id="GO:0003700">
    <property type="term" value="F:DNA-binding transcription factor activity"/>
    <property type="evidence" value="ECO:0007669"/>
    <property type="project" value="InterPro"/>
</dbReference>
<keyword evidence="1 3" id="KW-0238">DNA-binding</keyword>
<evidence type="ECO:0000256" key="2">
    <source>
        <dbReference type="ARBA" id="ARBA00023242"/>
    </source>
</evidence>
<feature type="region of interest" description="Disordered" evidence="4">
    <location>
        <begin position="283"/>
        <end position="310"/>
    </location>
</feature>
<feature type="DNA-binding region" description="Fork-head" evidence="3">
    <location>
        <begin position="738"/>
        <end position="812"/>
    </location>
</feature>
<feature type="region of interest" description="Disordered" evidence="4">
    <location>
        <begin position="649"/>
        <end position="732"/>
    </location>
</feature>
<dbReference type="InterPro" id="IPR001766">
    <property type="entry name" value="Fork_head_dom"/>
</dbReference>
<feature type="region of interest" description="Disordered" evidence="4">
    <location>
        <begin position="226"/>
        <end position="255"/>
    </location>
</feature>
<feature type="compositionally biased region" description="Basic and acidic residues" evidence="4">
    <location>
        <begin position="238"/>
        <end position="252"/>
    </location>
</feature>
<gene>
    <name evidence="7" type="ORF">BLGHR1_16787</name>
</gene>
<feature type="compositionally biased region" description="Acidic residues" evidence="4">
    <location>
        <begin position="487"/>
        <end position="496"/>
    </location>
</feature>
<reference evidence="7 8" key="1">
    <citation type="submission" date="2017-11" db="EMBL/GenBank/DDBJ databases">
        <authorList>
            <person name="Kracher B."/>
        </authorList>
    </citation>
    <scope>NUCLEOTIDE SEQUENCE [LARGE SCALE GENOMIC DNA]</scope>
    <source>
        <strain evidence="7 8">RACE1</strain>
    </source>
</reference>
<feature type="region of interest" description="Disordered" evidence="4">
    <location>
        <begin position="1234"/>
        <end position="1264"/>
    </location>
</feature>
<dbReference type="InterPro" id="IPR045178">
    <property type="entry name" value="Fhl1/FHA1"/>
</dbReference>
<dbReference type="InterPro" id="IPR036388">
    <property type="entry name" value="WH-like_DNA-bd_sf"/>
</dbReference>
<evidence type="ECO:0000256" key="3">
    <source>
        <dbReference type="PROSITE-ProRule" id="PRU00089"/>
    </source>
</evidence>
<dbReference type="AlphaFoldDB" id="A0A383V058"/>
<dbReference type="SUPFAM" id="SSF49879">
    <property type="entry name" value="SMAD/FHA domain"/>
    <property type="match status" value="1"/>
</dbReference>
<evidence type="ECO:0000256" key="4">
    <source>
        <dbReference type="SAM" id="MobiDB-lite"/>
    </source>
</evidence>
<feature type="compositionally biased region" description="Basic and acidic residues" evidence="4">
    <location>
        <begin position="1234"/>
        <end position="1258"/>
    </location>
</feature>
<dbReference type="GO" id="GO:0043565">
    <property type="term" value="F:sequence-specific DNA binding"/>
    <property type="evidence" value="ECO:0007669"/>
    <property type="project" value="InterPro"/>
</dbReference>
<evidence type="ECO:0000259" key="6">
    <source>
        <dbReference type="PROSITE" id="PS50039"/>
    </source>
</evidence>
<evidence type="ECO:0000256" key="1">
    <source>
        <dbReference type="ARBA" id="ARBA00023125"/>
    </source>
</evidence>
<dbReference type="CDD" id="cd00059">
    <property type="entry name" value="FH_FOX"/>
    <property type="match status" value="1"/>
</dbReference>
<proteinExistence type="predicted"/>
<dbReference type="PROSITE" id="PS50039">
    <property type="entry name" value="FORK_HEAD_3"/>
    <property type="match status" value="1"/>
</dbReference>
<dbReference type="Proteomes" id="UP000275772">
    <property type="component" value="Unassembled WGS sequence"/>
</dbReference>
<name>A0A383V058_BLUHO</name>
<dbReference type="PROSITE" id="PS00658">
    <property type="entry name" value="FORK_HEAD_2"/>
    <property type="match status" value="1"/>
</dbReference>
<dbReference type="Pfam" id="PF00250">
    <property type="entry name" value="Forkhead"/>
    <property type="match status" value="1"/>
</dbReference>
<feature type="region of interest" description="Disordered" evidence="4">
    <location>
        <begin position="479"/>
        <end position="538"/>
    </location>
</feature>
<dbReference type="InterPro" id="IPR036390">
    <property type="entry name" value="WH_DNA-bd_sf"/>
</dbReference>
<dbReference type="InterPro" id="IPR030456">
    <property type="entry name" value="TF_fork_head_CS_2"/>
</dbReference>
<dbReference type="EMBL" id="UNSH01000086">
    <property type="protein sequence ID" value="SZF05984.1"/>
    <property type="molecule type" value="Genomic_DNA"/>
</dbReference>
<dbReference type="GO" id="GO:0005634">
    <property type="term" value="C:nucleus"/>
    <property type="evidence" value="ECO:0007669"/>
    <property type="project" value="UniProtKB-SubCell"/>
</dbReference>
<feature type="region of interest" description="Disordered" evidence="4">
    <location>
        <begin position="1152"/>
        <end position="1184"/>
    </location>
</feature>
<dbReference type="VEuPathDB" id="FungiDB:BLGHR1_16787"/>
<dbReference type="InterPro" id="IPR008984">
    <property type="entry name" value="SMAD_FHA_dom_sf"/>
</dbReference>
<keyword evidence="2 3" id="KW-0539">Nucleus</keyword>
<feature type="compositionally biased region" description="Basic and acidic residues" evidence="4">
    <location>
        <begin position="705"/>
        <end position="715"/>
    </location>
</feature>
<dbReference type="PANTHER" id="PTHR21712:SF29">
    <property type="entry name" value="PRE-RRNA-PROCESSING PROTEIN FHL1"/>
    <property type="match status" value="1"/>
</dbReference>
<dbReference type="PRINTS" id="PR00053">
    <property type="entry name" value="FORKHEAD"/>
</dbReference>
<protein>
    <submittedName>
        <fullName evidence="7">Uncharacterized protein</fullName>
    </submittedName>
</protein>
<feature type="domain" description="FHA" evidence="5">
    <location>
        <begin position="363"/>
        <end position="398"/>
    </location>
</feature>
<sequence>MTTLPSISTEVDDKSAMLEYSEGCTIATQPSTDDIHTLPISFSDPKPLLPIEKDIHNEIPQPDILPETKLDERGDVNGSHNQHSMINIPEHENECADNTMHRPSHLSDYSATGNYTTGASLGLEMLARFANPVNTLDIFNSIDKLSDATYFPQSAMQKVINVPMAINNPINQTRYLEPSPIIQEPTRISAYAKLIFEDGFFYMNTYSVVLGRDLQAWHAAMRDEKRKQRQLENGTLTRDPKTPVRVKNEGSRYTRSIVSESGGILRTGNDLNTEERARRRKLRKIVKNSAKSKSTGSSSPHARQNSNAPPSKVKIYEAQNLQSTISQSDGPVPVDPATLRPSPYDCPLVAIHPPTTAPISAYKSISREHVKITFNSKKSKFEAHIIGRNGCFVQDHWYHTNDIVPLESGDFLQVGGITVQFMLPNQLDPTTVVEYSDSSDEANNLEGDSEDSASNIKCIDEHQNGSIHKLHGNRFASTKGYGKSCDENSDSDEADQYPERNQRLTQNMTGKMLGIKRDRSRKDGIDDPNEVDTGGLESSSNLALSLKLGKKRGPGRPPKNGILSKREQKLLKKEEQILFEAMVKEGVGKTFDKESKNIKGNSCEVVVPSGLDIQEYPPKISVEDPNNFFIDESTEKSVENYTKDMAEKSMDQLQSDIPTKNKVGRPRKHPILDLDIGPPREKRKYTKRKPKEPKDCEVNGSVSGEDCKSKKEKVPPRPPRSPSPVMNEEDYTPEQLAKPQSNYVTLIHEALSNAPKQQLGLPDIYRAIYRKYPYFKFKTQTLGWQSSVRHNLSQHHAFRKVEKDGKGWTWGIVDGISIEKEKKKRATPPPQSHLGQIHHQPLYQSGNTRMVGSYPHGQGHGYPMHNVQSSQSTGYQNPPHIHGQPLQMSSLPLNFIPSIPPQLAAPNVPTSYSSPYAPRPVANESNIHTKDPTISAEQKQINTTNPIINISEKMEQQTQTNQFKSDNGFVISSHSNEVKEKVSQGHAQSQPVNSEQHPSTQTQELASSSQSLSLELQATEKVFNSASSPQQPVHTQKSSQIAAQGIVASAHIKEDVIRATETFKKNLLDSLKSKQSETIVNSAINRVLGITTQSDIPGNSQEDMIMTALRSLLSKIPGSNIEAEQSYSTVSQMMNRSAEVSKLPHHNLIQGSQSQSKIAAPDKSSLGVTRPTFTTQGTGRYSIPMISRPPMIAAGIKTQILDPSNHTLPHASASPNLITPTSGSMCGVDIKHNSFEDENKLGHKRTHDGTEDLRDYKRPTTSSS</sequence>
<evidence type="ECO:0000313" key="8">
    <source>
        <dbReference type="Proteomes" id="UP000275772"/>
    </source>
</evidence>
<feature type="domain" description="Fork-head" evidence="6">
    <location>
        <begin position="738"/>
        <end position="812"/>
    </location>
</feature>
<feature type="region of interest" description="Disordered" evidence="4">
    <location>
        <begin position="976"/>
        <end position="1011"/>
    </location>
</feature>
<comment type="subcellular location">
    <subcellularLocation>
        <location evidence="3">Nucleus</location>
    </subcellularLocation>
</comment>
<dbReference type="GO" id="GO:0060962">
    <property type="term" value="P:regulation of ribosomal protein gene transcription by RNA polymerase II"/>
    <property type="evidence" value="ECO:0007669"/>
    <property type="project" value="InterPro"/>
</dbReference>